<reference evidence="2" key="1">
    <citation type="journal article" date="2006" name="PLoS Biol.">
        <title>Macronuclear genome sequence of the ciliate Tetrahymena thermophila, a model eukaryote.</title>
        <authorList>
            <person name="Eisen J.A."/>
            <person name="Coyne R.S."/>
            <person name="Wu M."/>
            <person name="Wu D."/>
            <person name="Thiagarajan M."/>
            <person name="Wortman J.R."/>
            <person name="Badger J.H."/>
            <person name="Ren Q."/>
            <person name="Amedeo P."/>
            <person name="Jones K.M."/>
            <person name="Tallon L.J."/>
            <person name="Delcher A.L."/>
            <person name="Salzberg S.L."/>
            <person name="Silva J.C."/>
            <person name="Haas B.J."/>
            <person name="Majoros W.H."/>
            <person name="Farzad M."/>
            <person name="Carlton J.M."/>
            <person name="Smith R.K. Jr."/>
            <person name="Garg J."/>
            <person name="Pearlman R.E."/>
            <person name="Karrer K.M."/>
            <person name="Sun L."/>
            <person name="Manning G."/>
            <person name="Elde N.C."/>
            <person name="Turkewitz A.P."/>
            <person name="Asai D.J."/>
            <person name="Wilkes D.E."/>
            <person name="Wang Y."/>
            <person name="Cai H."/>
            <person name="Collins K."/>
            <person name="Stewart B.A."/>
            <person name="Lee S.R."/>
            <person name="Wilamowska K."/>
            <person name="Weinberg Z."/>
            <person name="Ruzzo W.L."/>
            <person name="Wloga D."/>
            <person name="Gaertig J."/>
            <person name="Frankel J."/>
            <person name="Tsao C.-C."/>
            <person name="Gorovsky M.A."/>
            <person name="Keeling P.J."/>
            <person name="Waller R.F."/>
            <person name="Patron N.J."/>
            <person name="Cherry J.M."/>
            <person name="Stover N.A."/>
            <person name="Krieger C.J."/>
            <person name="del Toro C."/>
            <person name="Ryder H.F."/>
            <person name="Williamson S.C."/>
            <person name="Barbeau R.A."/>
            <person name="Hamilton E.P."/>
            <person name="Orias E."/>
        </authorList>
    </citation>
    <scope>NUCLEOTIDE SEQUENCE [LARGE SCALE GENOMIC DNA]</scope>
    <source>
        <strain evidence="2">SB210</strain>
    </source>
</reference>
<gene>
    <name evidence="1" type="ORF">TTHERM_000798149</name>
</gene>
<accession>W7X2B9</accession>
<sequence>MRQKAKIGVLKDNSLINFDMILFEQLIKNGSNSSSYTSNHKIILAMFKFVSKIQKFRGNILIQDI</sequence>
<dbReference type="InParanoid" id="W7X2B9"/>
<evidence type="ECO:0000313" key="1">
    <source>
        <dbReference type="EMBL" id="EWS73355.1"/>
    </source>
</evidence>
<dbReference type="EMBL" id="GG662628">
    <property type="protein sequence ID" value="EWS73355.1"/>
    <property type="molecule type" value="Genomic_DNA"/>
</dbReference>
<evidence type="ECO:0000313" key="2">
    <source>
        <dbReference type="Proteomes" id="UP000009168"/>
    </source>
</evidence>
<dbReference type="KEGG" id="tet:TTHERM_000798149"/>
<dbReference type="GeneID" id="24440731"/>
<dbReference type="RefSeq" id="XP_012654127.1">
    <property type="nucleotide sequence ID" value="XM_012798673.1"/>
</dbReference>
<organism evidence="1 2">
    <name type="scientific">Tetrahymena thermophila (strain SB210)</name>
    <dbReference type="NCBI Taxonomy" id="312017"/>
    <lineage>
        <taxon>Eukaryota</taxon>
        <taxon>Sar</taxon>
        <taxon>Alveolata</taxon>
        <taxon>Ciliophora</taxon>
        <taxon>Intramacronucleata</taxon>
        <taxon>Oligohymenophorea</taxon>
        <taxon>Hymenostomatida</taxon>
        <taxon>Tetrahymenina</taxon>
        <taxon>Tetrahymenidae</taxon>
        <taxon>Tetrahymena</taxon>
    </lineage>
</organism>
<proteinExistence type="predicted"/>
<keyword evidence="2" id="KW-1185">Reference proteome</keyword>
<dbReference type="Proteomes" id="UP000009168">
    <property type="component" value="Unassembled WGS sequence"/>
</dbReference>
<name>W7X2B9_TETTS</name>
<protein>
    <submittedName>
        <fullName evidence="1">Uncharacterized protein</fullName>
    </submittedName>
</protein>
<dbReference type="AlphaFoldDB" id="W7X2B9"/>